<dbReference type="PANTHER" id="PTHR24240">
    <property type="entry name" value="OPSIN"/>
    <property type="match status" value="1"/>
</dbReference>
<dbReference type="OrthoDB" id="2101615at2759"/>
<dbReference type="GO" id="GO:0016020">
    <property type="term" value="C:membrane"/>
    <property type="evidence" value="ECO:0007669"/>
    <property type="project" value="UniProtKB-SubCell"/>
</dbReference>
<evidence type="ECO:0000256" key="6">
    <source>
        <dbReference type="ARBA" id="ARBA00022925"/>
    </source>
</evidence>
<comment type="subcellular location">
    <subcellularLocation>
        <location evidence="1">Membrane</location>
        <topology evidence="1">Multi-pass membrane protein</topology>
    </subcellularLocation>
</comment>
<feature type="transmembrane region" description="Helical" evidence="14">
    <location>
        <begin position="139"/>
        <end position="166"/>
    </location>
</feature>
<dbReference type="GO" id="GO:0007601">
    <property type="term" value="P:visual perception"/>
    <property type="evidence" value="ECO:0007669"/>
    <property type="project" value="UniProtKB-KW"/>
</dbReference>
<evidence type="ECO:0000313" key="16">
    <source>
        <dbReference type="EMBL" id="CAH0109180.1"/>
    </source>
</evidence>
<evidence type="ECO:0000256" key="12">
    <source>
        <dbReference type="ARBA" id="ARBA00023224"/>
    </source>
</evidence>
<dbReference type="EMBL" id="CAKKLH010000291">
    <property type="protein sequence ID" value="CAH0109180.1"/>
    <property type="molecule type" value="Genomic_DNA"/>
</dbReference>
<keyword evidence="8" id="KW-0157">Chromophore</keyword>
<dbReference type="InterPro" id="IPR050125">
    <property type="entry name" value="GPCR_opsins"/>
</dbReference>
<comment type="similarity">
    <text evidence="2">Belongs to the G-protein coupled receptor 1 family.</text>
</comment>
<protein>
    <recommendedName>
        <fullName evidence="15">G-protein coupled receptors family 1 profile domain-containing protein</fullName>
    </recommendedName>
</protein>
<dbReference type="PROSITE" id="PS00238">
    <property type="entry name" value="OPSIN"/>
    <property type="match status" value="1"/>
</dbReference>
<evidence type="ECO:0000256" key="3">
    <source>
        <dbReference type="ARBA" id="ARBA00022543"/>
    </source>
</evidence>
<evidence type="ECO:0000256" key="14">
    <source>
        <dbReference type="SAM" id="Phobius"/>
    </source>
</evidence>
<feature type="transmembrane region" description="Helical" evidence="14">
    <location>
        <begin position="43"/>
        <end position="66"/>
    </location>
</feature>
<keyword evidence="5 14" id="KW-0812">Transmembrane</keyword>
<proteinExistence type="inferred from homology"/>
<dbReference type="AlphaFoldDB" id="A0A8J2WRW7"/>
<feature type="transmembrane region" description="Helical" evidence="14">
    <location>
        <begin position="204"/>
        <end position="222"/>
    </location>
</feature>
<keyword evidence="9" id="KW-0297">G-protein coupled receptor</keyword>
<dbReference type="SUPFAM" id="SSF81321">
    <property type="entry name" value="Family A G protein-coupled receptor-like"/>
    <property type="match status" value="1"/>
</dbReference>
<evidence type="ECO:0000256" key="7">
    <source>
        <dbReference type="ARBA" id="ARBA00022989"/>
    </source>
</evidence>
<name>A0A8J2WRW7_9CRUS</name>
<dbReference type="PROSITE" id="PS50262">
    <property type="entry name" value="G_PROTEIN_RECEP_F1_2"/>
    <property type="match status" value="1"/>
</dbReference>
<keyword evidence="6" id="KW-0681">Retinal protein</keyword>
<evidence type="ECO:0000256" key="9">
    <source>
        <dbReference type="ARBA" id="ARBA00023040"/>
    </source>
</evidence>
<evidence type="ECO:0000313" key="17">
    <source>
        <dbReference type="Proteomes" id="UP000789390"/>
    </source>
</evidence>
<gene>
    <name evidence="16" type="ORF">DGAL_LOCUS12644</name>
</gene>
<evidence type="ECO:0000256" key="10">
    <source>
        <dbReference type="ARBA" id="ARBA00023136"/>
    </source>
</evidence>
<keyword evidence="7 14" id="KW-1133">Transmembrane helix</keyword>
<accession>A0A8J2WRW7</accession>
<evidence type="ECO:0000256" key="1">
    <source>
        <dbReference type="ARBA" id="ARBA00004141"/>
    </source>
</evidence>
<keyword evidence="12" id="KW-0807">Transducer</keyword>
<evidence type="ECO:0000256" key="4">
    <source>
        <dbReference type="ARBA" id="ARBA00022606"/>
    </source>
</evidence>
<evidence type="ECO:0000256" key="2">
    <source>
        <dbReference type="ARBA" id="ARBA00010663"/>
    </source>
</evidence>
<evidence type="ECO:0000256" key="13">
    <source>
        <dbReference type="ARBA" id="ARBA00023305"/>
    </source>
</evidence>
<evidence type="ECO:0000256" key="8">
    <source>
        <dbReference type="ARBA" id="ARBA00022991"/>
    </source>
</evidence>
<reference evidence="16" key="1">
    <citation type="submission" date="2021-11" db="EMBL/GenBank/DDBJ databases">
        <authorList>
            <person name="Schell T."/>
        </authorList>
    </citation>
    <scope>NUCLEOTIDE SEQUENCE</scope>
    <source>
        <strain evidence="16">M5</strain>
    </source>
</reference>
<keyword evidence="4" id="KW-0716">Sensory transduction</keyword>
<feature type="transmembrane region" description="Helical" evidence="14">
    <location>
        <begin position="92"/>
        <end position="111"/>
    </location>
</feature>
<dbReference type="Proteomes" id="UP000789390">
    <property type="component" value="Unassembled WGS sequence"/>
</dbReference>
<dbReference type="InterPro" id="IPR017452">
    <property type="entry name" value="GPCR_Rhodpsn_7TM"/>
</dbReference>
<evidence type="ECO:0000259" key="15">
    <source>
        <dbReference type="PROSITE" id="PS50262"/>
    </source>
</evidence>
<dbReference type="Gene3D" id="1.20.1070.10">
    <property type="entry name" value="Rhodopsin 7-helix transmembrane proteins"/>
    <property type="match status" value="1"/>
</dbReference>
<evidence type="ECO:0000256" key="5">
    <source>
        <dbReference type="ARBA" id="ARBA00022692"/>
    </source>
</evidence>
<keyword evidence="3" id="KW-0600">Photoreceptor protein</keyword>
<keyword evidence="17" id="KW-1185">Reference proteome</keyword>
<dbReference type="InterPro" id="IPR000276">
    <property type="entry name" value="GPCR_Rhodpsn"/>
</dbReference>
<sequence>MTPLNWMLLNLACSDGTIAGFGTPISAAAALKLTWPFSHELCVAYAMIMSTAGIGSITTLTVLALWRCQHVVWCPSNGNSNFTGRLNRRHGALLLTFIWTYTLVVTCPPLFGWGRYDREAAHISCSVNWESKMDNNRSYILYMFVMGLFIPLLAIFISYISILIFIHKTSEMRRKLRTTLQTTTNNAQQSQQTSSSSDAVEKRVTLMVAVMIGAFLAAWTPYSITALIETFIGDDNNVTNDSITGSDEPADGFHYYVGSISPAVATVPSLFAKTSAVLNPLIYGLLNTQFRSAWKTFSFRFLGRRKPVHQRNQMAVGVGRKRRQDYLTTLLANPGSEPANVHLSTKEMVSSQPISAAVASPVDFPPAPNNSFITVNDE</sequence>
<feature type="domain" description="G-protein coupled receptors family 1 profile" evidence="15">
    <location>
        <begin position="1"/>
        <end position="283"/>
    </location>
</feature>
<dbReference type="GO" id="GO:0007602">
    <property type="term" value="P:phototransduction"/>
    <property type="evidence" value="ECO:0007669"/>
    <property type="project" value="UniProtKB-KW"/>
</dbReference>
<keyword evidence="10 14" id="KW-0472">Membrane</keyword>
<dbReference type="GO" id="GO:0004930">
    <property type="term" value="F:G protein-coupled receptor activity"/>
    <property type="evidence" value="ECO:0007669"/>
    <property type="project" value="UniProtKB-KW"/>
</dbReference>
<keyword evidence="11" id="KW-0675">Receptor</keyword>
<organism evidence="16 17">
    <name type="scientific">Daphnia galeata</name>
    <dbReference type="NCBI Taxonomy" id="27404"/>
    <lineage>
        <taxon>Eukaryota</taxon>
        <taxon>Metazoa</taxon>
        <taxon>Ecdysozoa</taxon>
        <taxon>Arthropoda</taxon>
        <taxon>Crustacea</taxon>
        <taxon>Branchiopoda</taxon>
        <taxon>Diplostraca</taxon>
        <taxon>Cladocera</taxon>
        <taxon>Anomopoda</taxon>
        <taxon>Daphniidae</taxon>
        <taxon>Daphnia</taxon>
    </lineage>
</organism>
<dbReference type="CDD" id="cd14969">
    <property type="entry name" value="7tmA_Opsins_type2_animals"/>
    <property type="match status" value="1"/>
</dbReference>
<dbReference type="Pfam" id="PF00001">
    <property type="entry name" value="7tm_1"/>
    <property type="match status" value="1"/>
</dbReference>
<dbReference type="GO" id="GO:0009881">
    <property type="term" value="F:photoreceptor activity"/>
    <property type="evidence" value="ECO:0007669"/>
    <property type="project" value="UniProtKB-KW"/>
</dbReference>
<evidence type="ECO:0000256" key="11">
    <source>
        <dbReference type="ARBA" id="ARBA00023170"/>
    </source>
</evidence>
<comment type="caution">
    <text evidence="16">The sequence shown here is derived from an EMBL/GenBank/DDBJ whole genome shotgun (WGS) entry which is preliminary data.</text>
</comment>
<keyword evidence="13" id="KW-0844">Vision</keyword>
<dbReference type="InterPro" id="IPR027430">
    <property type="entry name" value="Retinal_BS"/>
</dbReference>
<dbReference type="PRINTS" id="PR00237">
    <property type="entry name" value="GPCRRHODOPSN"/>
</dbReference>